<dbReference type="STRING" id="551996.SAMN05192573_101630"/>
<evidence type="ECO:0000313" key="3">
    <source>
        <dbReference type="EMBL" id="SDF88129.1"/>
    </source>
</evidence>
<proteinExistence type="predicted"/>
<dbReference type="Pfam" id="PF20033">
    <property type="entry name" value="DUF6438"/>
    <property type="match status" value="1"/>
</dbReference>
<feature type="signal peptide" evidence="1">
    <location>
        <begin position="1"/>
        <end position="20"/>
    </location>
</feature>
<keyword evidence="4" id="KW-1185">Reference proteome</keyword>
<evidence type="ECO:0000259" key="2">
    <source>
        <dbReference type="Pfam" id="PF20033"/>
    </source>
</evidence>
<feature type="chain" id="PRO_5011678140" description="DUF6438 domain-containing protein" evidence="1">
    <location>
        <begin position="21"/>
        <end position="264"/>
    </location>
</feature>
<gene>
    <name evidence="3" type="ORF">SAMN05192573_101630</name>
</gene>
<dbReference type="Proteomes" id="UP000199705">
    <property type="component" value="Unassembled WGS sequence"/>
</dbReference>
<evidence type="ECO:0000313" key="4">
    <source>
        <dbReference type="Proteomes" id="UP000199705"/>
    </source>
</evidence>
<feature type="domain" description="DUF6438" evidence="2">
    <location>
        <begin position="134"/>
        <end position="230"/>
    </location>
</feature>
<name>A0A1G7PR78_9SPHI</name>
<dbReference type="AlphaFoldDB" id="A0A1G7PR78"/>
<evidence type="ECO:0000256" key="1">
    <source>
        <dbReference type="SAM" id="SignalP"/>
    </source>
</evidence>
<dbReference type="RefSeq" id="WP_091162814.1">
    <property type="nucleotide sequence ID" value="NZ_FNCG01000001.1"/>
</dbReference>
<dbReference type="EMBL" id="FNCG01000001">
    <property type="protein sequence ID" value="SDF88129.1"/>
    <property type="molecule type" value="Genomic_DNA"/>
</dbReference>
<sequence length="264" mass="30425">MKSVSLLILFLTVLCGPVMGQHATVESEQWITEDLGYLYFNSGKVYFNLDGYKKHENKYQIEHDTLKIIDTYTTSADNFKQQHIDVFKFIINYFDGKKLTIKAVNDNAVKLAGRPPLQFKNYKSSFDNGIKFSKLRFLSSTCYGNCPQLLINIWADGTYRLKGGEFADPYKGDYAGKLTRLQLDSLNYWLKRSELKKMYDWKQGSQVTDAPNYYLDIDFENNKDKLTLTTNDPPFNLTGLVTFLVESFKKVNLTKIKEGEKPAN</sequence>
<accession>A0A1G7PR78</accession>
<protein>
    <recommendedName>
        <fullName evidence="2">DUF6438 domain-containing protein</fullName>
    </recommendedName>
</protein>
<keyword evidence="1" id="KW-0732">Signal</keyword>
<dbReference type="InterPro" id="IPR045497">
    <property type="entry name" value="DUF6438"/>
</dbReference>
<reference evidence="4" key="1">
    <citation type="submission" date="2016-10" db="EMBL/GenBank/DDBJ databases">
        <authorList>
            <person name="Varghese N."/>
            <person name="Submissions S."/>
        </authorList>
    </citation>
    <scope>NUCLEOTIDE SEQUENCE [LARGE SCALE GENOMIC DNA]</scope>
    <source>
        <strain evidence="4">Gh-67</strain>
    </source>
</reference>
<organism evidence="3 4">
    <name type="scientific">Mucilaginibacter gossypii</name>
    <dbReference type="NCBI Taxonomy" id="551996"/>
    <lineage>
        <taxon>Bacteria</taxon>
        <taxon>Pseudomonadati</taxon>
        <taxon>Bacteroidota</taxon>
        <taxon>Sphingobacteriia</taxon>
        <taxon>Sphingobacteriales</taxon>
        <taxon>Sphingobacteriaceae</taxon>
        <taxon>Mucilaginibacter</taxon>
    </lineage>
</organism>